<dbReference type="PRINTS" id="PR00304">
    <property type="entry name" value="TCOMPLEXTCP1"/>
</dbReference>
<evidence type="ECO:0000256" key="1">
    <source>
        <dbReference type="ARBA" id="ARBA00004496"/>
    </source>
</evidence>
<dbReference type="PANTHER" id="PTHR11353">
    <property type="entry name" value="CHAPERONIN"/>
    <property type="match status" value="1"/>
</dbReference>
<sequence length="668" mass="72834">MYVVDPPSNDHSHLQDIGPCSLSSAHLLNPRAESVRRNQAFQINATGAMGLANVVKSNLGPRGTLKMLVDGAGQLKMTKDGKVLLSEMQIQNPTAALIARTAVAQDEMTGDGTTSVVLLVGALMVPSGEGCHTAGTALTRRGSGSTGELLKQAERYTSEGVHPRILADGLDIAKNSLTTFLDSFKTTFPTSGSPSHELLVNVAFTSLATKVHKSLAKALSQSLVDAVLAIRRVSTVGEIATKSLTTSQDGASPSKYLPIDLHMVELMKMQHLTDTDTRLIKGLVLDHGPRHPDMPKRLTNCFILILNVSLEYEKTYVVLIAMRLDCSHRDASESTDLYALPARREVNSGFFYSSAEQREKLVESERKFTDAKVRKIIELKKMVCDGQLDKDGNIIGEPKNFVVINQKGIDPLSLDMLAKQGIMALRRAKRRNMERLQLICGGTAQNSMEDLQPEDLGYAGLVYEHTLGEEKYTFVEKVKDPQSVTLLIKGEQNFWIISDAVRDGLRAVKNALEDGALVAGAGAFEIAAHAYLAGEVKKNAKGRAKLGVQAFADAMLVIPKTLAVNAGLDVQDCIVALQDEAAEGNVVGLNLATGEPMDPVTYERAHWKTVVEKQAHLYRPLYFRDGIWDNYRVKRHMIHSAAVIASNLLITDEMMKAGRSSLKEGPQQ</sequence>
<dbReference type="PROSITE" id="PS00750">
    <property type="entry name" value="TCP1_1"/>
    <property type="match status" value="1"/>
</dbReference>
<dbReference type="GO" id="GO:0140662">
    <property type="term" value="F:ATP-dependent protein folding chaperone"/>
    <property type="evidence" value="ECO:0007669"/>
    <property type="project" value="InterPro"/>
</dbReference>
<dbReference type="Proteomes" id="UP000198372">
    <property type="component" value="Unassembled WGS sequence"/>
</dbReference>
<keyword evidence="4 7" id="KW-0547">Nucleotide-binding</keyword>
<dbReference type="InterPro" id="IPR027413">
    <property type="entry name" value="GROEL-like_equatorial_sf"/>
</dbReference>
<evidence type="ECO:0000256" key="2">
    <source>
        <dbReference type="ARBA" id="ARBA00008020"/>
    </source>
</evidence>
<dbReference type="Gene3D" id="3.50.7.10">
    <property type="entry name" value="GroEL"/>
    <property type="match status" value="1"/>
</dbReference>
<dbReference type="GO" id="GO:0005832">
    <property type="term" value="C:chaperonin-containing T-complex"/>
    <property type="evidence" value="ECO:0007669"/>
    <property type="project" value="UniProtKB-ARBA"/>
</dbReference>
<dbReference type="SUPFAM" id="SSF54849">
    <property type="entry name" value="GroEL-intermediate domain like"/>
    <property type="match status" value="1"/>
</dbReference>
<evidence type="ECO:0000313" key="8">
    <source>
        <dbReference type="EMBL" id="SCV73786.1"/>
    </source>
</evidence>
<dbReference type="PROSITE" id="PS00995">
    <property type="entry name" value="TCP1_3"/>
    <property type="match status" value="1"/>
</dbReference>
<evidence type="ECO:0000256" key="5">
    <source>
        <dbReference type="ARBA" id="ARBA00022840"/>
    </source>
</evidence>
<evidence type="ECO:0000256" key="6">
    <source>
        <dbReference type="ARBA" id="ARBA00023186"/>
    </source>
</evidence>
<dbReference type="PROSITE" id="PS00751">
    <property type="entry name" value="TCP1_2"/>
    <property type="match status" value="1"/>
</dbReference>
<dbReference type="InterPro" id="IPR017998">
    <property type="entry name" value="Chaperone_TCP-1"/>
</dbReference>
<evidence type="ECO:0000313" key="9">
    <source>
        <dbReference type="Proteomes" id="UP000198372"/>
    </source>
</evidence>
<keyword evidence="3" id="KW-0963">Cytoplasm</keyword>
<dbReference type="Pfam" id="PF00118">
    <property type="entry name" value="Cpn60_TCP1"/>
    <property type="match status" value="3"/>
</dbReference>
<keyword evidence="9" id="KW-1185">Reference proteome</keyword>
<dbReference type="GO" id="GO:0005524">
    <property type="term" value="F:ATP binding"/>
    <property type="evidence" value="ECO:0007669"/>
    <property type="project" value="UniProtKB-KW"/>
</dbReference>
<dbReference type="InterPro" id="IPR002423">
    <property type="entry name" value="Cpn60/GroEL/TCP-1"/>
</dbReference>
<dbReference type="SUPFAM" id="SSF52029">
    <property type="entry name" value="GroEL apical domain-like"/>
    <property type="match status" value="2"/>
</dbReference>
<dbReference type="InterPro" id="IPR012722">
    <property type="entry name" value="Chap_CCT_zeta"/>
</dbReference>
<dbReference type="AlphaFoldDB" id="A0A238FRQ5"/>
<evidence type="ECO:0000256" key="7">
    <source>
        <dbReference type="RuleBase" id="RU004187"/>
    </source>
</evidence>
<keyword evidence="6 7" id="KW-0143">Chaperone</keyword>
<comment type="similarity">
    <text evidence="2 7">Belongs to the TCP-1 chaperonin family.</text>
</comment>
<accession>A0A238FRQ5</accession>
<organism evidence="8 9">
    <name type="scientific">Microbotryum intermedium</name>
    <dbReference type="NCBI Taxonomy" id="269621"/>
    <lineage>
        <taxon>Eukaryota</taxon>
        <taxon>Fungi</taxon>
        <taxon>Dikarya</taxon>
        <taxon>Basidiomycota</taxon>
        <taxon>Pucciniomycotina</taxon>
        <taxon>Microbotryomycetes</taxon>
        <taxon>Microbotryales</taxon>
        <taxon>Microbotryaceae</taxon>
        <taxon>Microbotryum</taxon>
    </lineage>
</organism>
<dbReference type="InterPro" id="IPR002194">
    <property type="entry name" value="Chaperonin_TCP-1_CS"/>
</dbReference>
<dbReference type="STRING" id="269621.A0A238FRQ5"/>
<dbReference type="Gene3D" id="1.10.560.10">
    <property type="entry name" value="GroEL-like equatorial domain"/>
    <property type="match status" value="2"/>
</dbReference>
<dbReference type="SUPFAM" id="SSF48592">
    <property type="entry name" value="GroEL equatorial domain-like"/>
    <property type="match status" value="2"/>
</dbReference>
<dbReference type="EMBL" id="FMSP01000019">
    <property type="protein sequence ID" value="SCV73786.1"/>
    <property type="molecule type" value="Genomic_DNA"/>
</dbReference>
<dbReference type="CDD" id="cd03342">
    <property type="entry name" value="TCP1_zeta"/>
    <property type="match status" value="1"/>
</dbReference>
<dbReference type="InterPro" id="IPR027410">
    <property type="entry name" value="TCP-1-like_intermed_sf"/>
</dbReference>
<comment type="subcellular location">
    <subcellularLocation>
        <location evidence="1">Cytoplasm</location>
    </subcellularLocation>
</comment>
<proteinExistence type="inferred from homology"/>
<evidence type="ECO:0000256" key="3">
    <source>
        <dbReference type="ARBA" id="ARBA00022490"/>
    </source>
</evidence>
<reference evidence="9" key="1">
    <citation type="submission" date="2016-09" db="EMBL/GenBank/DDBJ databases">
        <authorList>
            <person name="Jeantristanb JTB J.-T."/>
            <person name="Ricardo R."/>
        </authorList>
    </citation>
    <scope>NUCLEOTIDE SEQUENCE [LARGE SCALE GENOMIC DNA]</scope>
</reference>
<gene>
    <name evidence="8" type="ORF">BQ2448_6216</name>
</gene>
<dbReference type="OrthoDB" id="10052040at2759"/>
<keyword evidence="5 7" id="KW-0067">ATP-binding</keyword>
<dbReference type="GO" id="GO:0016887">
    <property type="term" value="F:ATP hydrolysis activity"/>
    <property type="evidence" value="ECO:0007669"/>
    <property type="project" value="InterPro"/>
</dbReference>
<evidence type="ECO:0000256" key="4">
    <source>
        <dbReference type="ARBA" id="ARBA00022741"/>
    </source>
</evidence>
<name>A0A238FRQ5_9BASI</name>
<dbReference type="GO" id="GO:0051082">
    <property type="term" value="F:unfolded protein binding"/>
    <property type="evidence" value="ECO:0007669"/>
    <property type="project" value="InterPro"/>
</dbReference>
<protein>
    <submittedName>
        <fullName evidence="8">BQ2448_6216 protein</fullName>
    </submittedName>
</protein>
<dbReference type="InterPro" id="IPR027409">
    <property type="entry name" value="GroEL-like_apical_dom_sf"/>
</dbReference>